<dbReference type="GO" id="GO:0003700">
    <property type="term" value="F:DNA-binding transcription factor activity"/>
    <property type="evidence" value="ECO:0007669"/>
    <property type="project" value="TreeGrafter"/>
</dbReference>
<dbReference type="Gene3D" id="3.40.50.2300">
    <property type="match status" value="2"/>
</dbReference>
<dbReference type="PANTHER" id="PTHR30146:SF109">
    <property type="entry name" value="HTH-TYPE TRANSCRIPTIONAL REGULATOR GALS"/>
    <property type="match status" value="1"/>
</dbReference>
<dbReference type="InterPro" id="IPR028082">
    <property type="entry name" value="Peripla_BP_I"/>
</dbReference>
<feature type="domain" description="Periplasmic binding protein/LacI sugar binding" evidence="4">
    <location>
        <begin position="18"/>
        <end position="215"/>
    </location>
</feature>
<dbReference type="EMBL" id="MLFN01000043">
    <property type="protein sequence ID" value="ORM51801.1"/>
    <property type="molecule type" value="Genomic_DNA"/>
</dbReference>
<dbReference type="SUPFAM" id="SSF53822">
    <property type="entry name" value="Periplasmic binding protein-like I"/>
    <property type="match status" value="1"/>
</dbReference>
<keyword evidence="6" id="KW-1185">Reference proteome</keyword>
<dbReference type="Proteomes" id="UP000193933">
    <property type="component" value="Unassembled WGS sequence"/>
</dbReference>
<comment type="caution">
    <text evidence="5">The sequence shown here is derived from an EMBL/GenBank/DDBJ whole genome shotgun (WGS) entry which is preliminary data.</text>
</comment>
<gene>
    <name evidence="5" type="ORF">HA41_13950</name>
</gene>
<evidence type="ECO:0000256" key="1">
    <source>
        <dbReference type="ARBA" id="ARBA00023015"/>
    </source>
</evidence>
<reference evidence="5 6" key="1">
    <citation type="journal article" date="2017" name="Antonie Van Leeuwenhoek">
        <title>Phylogenomic resolution of the bacterial genus Pantoea and its relationship with Erwinia and Tatumella.</title>
        <authorList>
            <person name="Palmer M."/>
            <person name="Steenkamp E.T."/>
            <person name="Coetzee M.P."/>
            <person name="Chan W.Y."/>
            <person name="van Zyl E."/>
            <person name="De Maayer P."/>
            <person name="Coutinho T.A."/>
            <person name="Blom J."/>
            <person name="Smits T.H."/>
            <person name="Duffy B."/>
            <person name="Venter S.N."/>
        </authorList>
    </citation>
    <scope>NUCLEOTIDE SEQUENCE [LARGE SCALE GENOMIC DNA]</scope>
    <source>
        <strain evidence="5 6">LMG 24534</strain>
    </source>
</reference>
<dbReference type="RefSeq" id="WP_094121329.1">
    <property type="nucleotide sequence ID" value="NZ_MLFN01000043.1"/>
</dbReference>
<evidence type="ECO:0000259" key="4">
    <source>
        <dbReference type="Pfam" id="PF00532"/>
    </source>
</evidence>
<dbReference type="Pfam" id="PF00532">
    <property type="entry name" value="Peripla_BP_1"/>
    <property type="match status" value="1"/>
</dbReference>
<evidence type="ECO:0000256" key="2">
    <source>
        <dbReference type="ARBA" id="ARBA00023125"/>
    </source>
</evidence>
<keyword evidence="3" id="KW-0804">Transcription</keyword>
<keyword evidence="1" id="KW-0805">Transcription regulation</keyword>
<organism evidence="5 6">
    <name type="scientific">Pantoea conspicua</name>
    <dbReference type="NCBI Taxonomy" id="472705"/>
    <lineage>
        <taxon>Bacteria</taxon>
        <taxon>Pseudomonadati</taxon>
        <taxon>Pseudomonadota</taxon>
        <taxon>Gammaproteobacteria</taxon>
        <taxon>Enterobacterales</taxon>
        <taxon>Erwiniaceae</taxon>
        <taxon>Pantoea</taxon>
    </lineage>
</organism>
<proteinExistence type="predicted"/>
<keyword evidence="2" id="KW-0238">DNA-binding</keyword>
<dbReference type="PANTHER" id="PTHR30146">
    <property type="entry name" value="LACI-RELATED TRANSCRIPTIONAL REPRESSOR"/>
    <property type="match status" value="1"/>
</dbReference>
<accession>A0A1X1BTY4</accession>
<evidence type="ECO:0000313" key="5">
    <source>
        <dbReference type="EMBL" id="ORM51801.1"/>
    </source>
</evidence>
<dbReference type="OrthoDB" id="6619319at2"/>
<evidence type="ECO:0000313" key="6">
    <source>
        <dbReference type="Proteomes" id="UP000193933"/>
    </source>
</evidence>
<dbReference type="AlphaFoldDB" id="A0A1X1BTY4"/>
<dbReference type="GO" id="GO:0000976">
    <property type="term" value="F:transcription cis-regulatory region binding"/>
    <property type="evidence" value="ECO:0007669"/>
    <property type="project" value="TreeGrafter"/>
</dbReference>
<name>A0A1X1BTY4_9GAMM</name>
<protein>
    <submittedName>
        <fullName evidence="5">LacI family transcriptional regulator</fullName>
    </submittedName>
</protein>
<dbReference type="InterPro" id="IPR001761">
    <property type="entry name" value="Peripla_BP/Lac1_sug-bd_dom"/>
</dbReference>
<evidence type="ECO:0000256" key="3">
    <source>
        <dbReference type="ARBA" id="ARBA00023163"/>
    </source>
</evidence>
<sequence length="290" mass="31554">MMTLSPARQPAPAFPMMIGVVASPLLTPCHQKILNELTRQLNARGALMLLLPADTEQTLAAQLKQAAPLGLRGLLVLSDGINDRQYDHALAASLLPVIRPDAEQDVQHDARLAGEEIGCLLLAEGHQRFGSLQSLAGISSQMQGYHASLMAANHTLAVELVADGSDREQAYQAVTRYLKQTRAAERIQALFCESDLLAFGAMQAIRDFGQGVHIAVAGFGDVDEARSSTWHLTTWADNIGWRINHALNRLLGTVAVEHKEGREGALKIRHSHFGKQRPGEMSECGCAHRH</sequence>